<reference evidence="14" key="1">
    <citation type="submission" date="2015-07" db="EMBL/GenBank/DDBJ databases">
        <title>Draft genome sequence of the purine-degrading Gottschalkia purinilyticum DSM 1384 (formerly Clostridium purinilyticum).</title>
        <authorList>
            <person name="Poehlein A."/>
            <person name="Schiel-Bengelsdorf B."/>
            <person name="Bengelsdorf F.R."/>
            <person name="Daniel R."/>
            <person name="Duerre P."/>
        </authorList>
    </citation>
    <scope>NUCLEOTIDE SEQUENCE [LARGE SCALE GENOMIC DNA]</scope>
    <source>
        <strain evidence="14">DSM 1384</strain>
    </source>
</reference>
<dbReference type="GO" id="GO:0046677">
    <property type="term" value="P:response to antibiotic"/>
    <property type="evidence" value="ECO:0007669"/>
    <property type="project" value="UniProtKB-KW"/>
</dbReference>
<keyword evidence="5" id="KW-0812">Transmembrane</keyword>
<dbReference type="STRING" id="1503.CLPU_3c02370"/>
<dbReference type="PANTHER" id="PTHR30627:SF2">
    <property type="entry name" value="PEPTIDOGLYCAN D,D-TRANSPEPTIDASE MRDA"/>
    <property type="match status" value="1"/>
</dbReference>
<proteinExistence type="inferred from homology"/>
<evidence type="ECO:0000256" key="5">
    <source>
        <dbReference type="ARBA" id="ARBA00022692"/>
    </source>
</evidence>
<dbReference type="Proteomes" id="UP000037267">
    <property type="component" value="Unassembled WGS sequence"/>
</dbReference>
<evidence type="ECO:0000256" key="7">
    <source>
        <dbReference type="ARBA" id="ARBA00022984"/>
    </source>
</evidence>
<feature type="domain" description="Penicillin-binding protein transpeptidase" evidence="11">
    <location>
        <begin position="927"/>
        <end position="1110"/>
    </location>
</feature>
<dbReference type="SUPFAM" id="SSF56601">
    <property type="entry name" value="beta-lactamase/transpeptidase-like"/>
    <property type="match status" value="1"/>
</dbReference>
<dbReference type="InterPro" id="IPR005311">
    <property type="entry name" value="PBP_dimer"/>
</dbReference>
<comment type="similarity">
    <text evidence="3">Belongs to the transpeptidase family.</text>
</comment>
<dbReference type="GO" id="GO:0008658">
    <property type="term" value="F:penicillin binding"/>
    <property type="evidence" value="ECO:0007669"/>
    <property type="project" value="InterPro"/>
</dbReference>
<evidence type="ECO:0000256" key="8">
    <source>
        <dbReference type="ARBA" id="ARBA00022989"/>
    </source>
</evidence>
<name>A0A0L0WDC1_GOTPU</name>
<keyword evidence="10" id="KW-0961">Cell wall biogenesis/degradation</keyword>
<feature type="domain" description="Penicillin-binding protein dimerisation" evidence="12">
    <location>
        <begin position="55"/>
        <end position="183"/>
    </location>
</feature>
<dbReference type="Pfam" id="PF03717">
    <property type="entry name" value="PBP_dimer"/>
    <property type="match status" value="2"/>
</dbReference>
<dbReference type="GO" id="GO:0071555">
    <property type="term" value="P:cell wall organization"/>
    <property type="evidence" value="ECO:0007669"/>
    <property type="project" value="TreeGrafter"/>
</dbReference>
<evidence type="ECO:0000256" key="4">
    <source>
        <dbReference type="ARBA" id="ARBA00022475"/>
    </source>
</evidence>
<dbReference type="Gene3D" id="3.40.710.10">
    <property type="entry name" value="DD-peptidase/beta-lactamase superfamily"/>
    <property type="match status" value="2"/>
</dbReference>
<dbReference type="PATRIC" id="fig|1503.3.peg.2106"/>
<keyword evidence="14" id="KW-1185">Reference proteome</keyword>
<evidence type="ECO:0000256" key="2">
    <source>
        <dbReference type="ARBA" id="ARBA00004236"/>
    </source>
</evidence>
<evidence type="ECO:0000313" key="14">
    <source>
        <dbReference type="Proteomes" id="UP000037267"/>
    </source>
</evidence>
<dbReference type="InterPro" id="IPR001460">
    <property type="entry name" value="PCN-bd_Tpept"/>
</dbReference>
<evidence type="ECO:0000256" key="3">
    <source>
        <dbReference type="ARBA" id="ARBA00007171"/>
    </source>
</evidence>
<dbReference type="InterPro" id="IPR012338">
    <property type="entry name" value="Beta-lactam/transpept-like"/>
</dbReference>
<feature type="domain" description="Penicillin-binding protein dimerisation" evidence="12">
    <location>
        <begin position="424"/>
        <end position="615"/>
    </location>
</feature>
<accession>A0A0L0WDC1</accession>
<evidence type="ECO:0000259" key="12">
    <source>
        <dbReference type="Pfam" id="PF03717"/>
    </source>
</evidence>
<evidence type="ECO:0000256" key="9">
    <source>
        <dbReference type="ARBA" id="ARBA00023136"/>
    </source>
</evidence>
<dbReference type="InterPro" id="IPR036138">
    <property type="entry name" value="PBP_dimer_sf"/>
</dbReference>
<dbReference type="GO" id="GO:0005886">
    <property type="term" value="C:plasma membrane"/>
    <property type="evidence" value="ECO:0007669"/>
    <property type="project" value="TreeGrafter"/>
</dbReference>
<dbReference type="GO" id="GO:0008800">
    <property type="term" value="F:beta-lactamase activity"/>
    <property type="evidence" value="ECO:0007669"/>
    <property type="project" value="UniProtKB-EC"/>
</dbReference>
<protein>
    <submittedName>
        <fullName evidence="13">Penicillin-binding protein 2</fullName>
    </submittedName>
</protein>
<comment type="caution">
    <text evidence="13">The sequence shown here is derived from an EMBL/GenBank/DDBJ whole genome shotgun (WGS) entry which is preliminary data.</text>
</comment>
<evidence type="ECO:0000259" key="11">
    <source>
        <dbReference type="Pfam" id="PF00905"/>
    </source>
</evidence>
<dbReference type="PANTHER" id="PTHR30627">
    <property type="entry name" value="PEPTIDOGLYCAN D,D-TRANSPEPTIDASE"/>
    <property type="match status" value="1"/>
</dbReference>
<dbReference type="SUPFAM" id="SSF56519">
    <property type="entry name" value="Penicillin binding protein dimerisation domain"/>
    <property type="match status" value="2"/>
</dbReference>
<dbReference type="Pfam" id="PF00905">
    <property type="entry name" value="Transpeptidase"/>
    <property type="match status" value="2"/>
</dbReference>
<dbReference type="AlphaFoldDB" id="A0A0L0WDC1"/>
<gene>
    <name evidence="13" type="primary">mrdA</name>
    <name evidence="13" type="ORF">CLPU_3c02370</name>
</gene>
<keyword evidence="6" id="KW-0133">Cell shape</keyword>
<keyword evidence="4" id="KW-1003">Cell membrane</keyword>
<keyword evidence="9" id="KW-0472">Membrane</keyword>
<comment type="subcellular location">
    <subcellularLocation>
        <location evidence="2">Cell membrane</location>
    </subcellularLocation>
    <subcellularLocation>
        <location evidence="1">Membrane</location>
        <topology evidence="1">Single-pass membrane protein</topology>
    </subcellularLocation>
</comment>
<feature type="domain" description="Penicillin-binding protein transpeptidase" evidence="11">
    <location>
        <begin position="674"/>
        <end position="856"/>
    </location>
</feature>
<dbReference type="Gene3D" id="3.90.1310.10">
    <property type="entry name" value="Penicillin-binding protein 2a (Domain 2)"/>
    <property type="match status" value="2"/>
</dbReference>
<evidence type="ECO:0000313" key="13">
    <source>
        <dbReference type="EMBL" id="KNF09458.1"/>
    </source>
</evidence>
<evidence type="ECO:0000256" key="6">
    <source>
        <dbReference type="ARBA" id="ARBA00022960"/>
    </source>
</evidence>
<evidence type="ECO:0000256" key="1">
    <source>
        <dbReference type="ARBA" id="ARBA00004167"/>
    </source>
</evidence>
<dbReference type="EMBL" id="LGSS01000003">
    <property type="protein sequence ID" value="KNF09458.1"/>
    <property type="molecule type" value="Genomic_DNA"/>
</dbReference>
<dbReference type="InterPro" id="IPR050515">
    <property type="entry name" value="Beta-lactam/transpept"/>
</dbReference>
<organism evidence="13 14">
    <name type="scientific">Gottschalkia purinilytica</name>
    <name type="common">Clostridium purinilyticum</name>
    <dbReference type="NCBI Taxonomy" id="1503"/>
    <lineage>
        <taxon>Bacteria</taxon>
        <taxon>Bacillati</taxon>
        <taxon>Bacillota</taxon>
        <taxon>Tissierellia</taxon>
        <taxon>Tissierellales</taxon>
        <taxon>Gottschalkiaceae</taxon>
        <taxon>Gottschalkia</taxon>
    </lineage>
</organism>
<sequence length="1133" mass="127027">MKQIFEKLRDRYNILILGLSLSLLVLAFRLASLTIVQGEELRKQADTRKFKEIPITAPRGEIRDRYGRLLAGNNPSFTIQVVKDELESSKDKKQRNKTLIELAHILEDEGVNYNDEFPIKMNSFAYTDESMYFENPNTPSEEVVSTIVNNNLVGELIGLTTEYSNQQNANKFSVGNKVVGILQSEGVEMPIKVNVDQNGNPIFEYDSEKDIDKWKENNGISKGMDARSAVLNIINNRNVNKIVTKIVSDPVSSKLAYDMLKSKGLIANIKLVPFSFTFDEEYEKVKRGLMQKFSGITIKSAAIDDFISILKETDSFTKMLESTHSIPSKTKKDKKETIVPGQVIIELLEEKYKKNKDKTKIPIKVEINEKTNKVTYKFTNNKDRDELYKKYNIKEKLNPQKTLMFILEKEKEVKNFIKREDISRIAQEIIIKQDIYPKIGISTWKYSALNDKEFWLKRYKISAKSDAEKAFKEIRKKTELPENLSDYEARIALLILDQVKNMGHRGYHPVNIAYGIKDTTIAKIEENKGDMPGVKVSLEPVRQYPMGSTAAHILGYLGSISSANELEKYTKAKGYLPNYFIGKSGVEATFEEYLKGKDGKKRVQVDAVGNVVDTISEEKAKPGSTLYLTIDAELQKITENALEQALTEIRRGGTFKSKWGNYSYGKAFPYATSGAAVAIDVKTGEILALANYPSYDPNLFATGISSEDWKMLNPDNGEDKLGPLPMYNMAIGTAVQPGSIFKMITGIAAQENGIPASKKIYDGGYVKIGNRNFGCWLWNQNKGSHGWEDLKGALKDSCNYYFFSAALGRDPRTGEKFPGKAGIDEIAKVAKEFGLDEKTGIEINGEMVAGVPKTKTKSTINKRNLTHFLEANIESYIKEGVELSKKDIKKIIDEIVSWTELEKPLSKRDIINKLSEMGIDGEKKLEGNKEDISDTIKYTYLNQSKWGQGDTLNISIGQGQNAYTPIQMANYIATIANGGNRHKVSVVDKIESYDNTKKVFEPKKETHKVDVKDPKYILEVAKGMSLVTGHDGTAGSPFKNFKVKVAAKTGTAQVDRINPKTGKKYDNYAWFSAFAPYEPDNPDAAQIAVVVFLSQGGKGGYGAPVAREIIAQYLGLNEDEKSNELDLNNKLAR</sequence>
<keyword evidence="8" id="KW-1133">Transmembrane helix</keyword>
<dbReference type="OrthoDB" id="9757901at2"/>
<evidence type="ECO:0000256" key="10">
    <source>
        <dbReference type="ARBA" id="ARBA00023316"/>
    </source>
</evidence>
<dbReference type="RefSeq" id="WP_050354440.1">
    <property type="nucleotide sequence ID" value="NZ_LGSS01000003.1"/>
</dbReference>
<keyword evidence="7" id="KW-0573">Peptidoglycan synthesis</keyword>